<dbReference type="Proteomes" id="UP001159363">
    <property type="component" value="Chromosome 12"/>
</dbReference>
<feature type="region of interest" description="Disordered" evidence="1">
    <location>
        <begin position="462"/>
        <end position="487"/>
    </location>
</feature>
<feature type="region of interest" description="Disordered" evidence="1">
    <location>
        <begin position="371"/>
        <end position="419"/>
    </location>
</feature>
<feature type="compositionally biased region" description="Basic and acidic residues" evidence="1">
    <location>
        <begin position="500"/>
        <end position="510"/>
    </location>
</feature>
<keyword evidence="3" id="KW-1185">Reference proteome</keyword>
<dbReference type="EMBL" id="JARBHB010000013">
    <property type="protein sequence ID" value="KAJ8869681.1"/>
    <property type="molecule type" value="Genomic_DNA"/>
</dbReference>
<feature type="compositionally biased region" description="Basic and acidic residues" evidence="1">
    <location>
        <begin position="596"/>
        <end position="606"/>
    </location>
</feature>
<feature type="region of interest" description="Disordered" evidence="1">
    <location>
        <begin position="500"/>
        <end position="525"/>
    </location>
</feature>
<evidence type="ECO:0000313" key="3">
    <source>
        <dbReference type="Proteomes" id="UP001159363"/>
    </source>
</evidence>
<name>A0ABQ9GDR7_9NEOP</name>
<feature type="region of interest" description="Disordered" evidence="1">
    <location>
        <begin position="206"/>
        <end position="252"/>
    </location>
</feature>
<proteinExistence type="predicted"/>
<feature type="compositionally biased region" description="Polar residues" evidence="1">
    <location>
        <begin position="235"/>
        <end position="252"/>
    </location>
</feature>
<evidence type="ECO:0000256" key="1">
    <source>
        <dbReference type="SAM" id="MobiDB-lite"/>
    </source>
</evidence>
<organism evidence="2 3">
    <name type="scientific">Dryococelus australis</name>
    <dbReference type="NCBI Taxonomy" id="614101"/>
    <lineage>
        <taxon>Eukaryota</taxon>
        <taxon>Metazoa</taxon>
        <taxon>Ecdysozoa</taxon>
        <taxon>Arthropoda</taxon>
        <taxon>Hexapoda</taxon>
        <taxon>Insecta</taxon>
        <taxon>Pterygota</taxon>
        <taxon>Neoptera</taxon>
        <taxon>Polyneoptera</taxon>
        <taxon>Phasmatodea</taxon>
        <taxon>Verophasmatodea</taxon>
        <taxon>Anareolatae</taxon>
        <taxon>Phasmatidae</taxon>
        <taxon>Eurycanthinae</taxon>
        <taxon>Dryococelus</taxon>
    </lineage>
</organism>
<sequence length="767" mass="84067">MPYPGFQPRASLTPDRWRTNRLRHGRSTSCVDYSPPTKANRGSIPRRGWLPEFRVCESLRTMPLGMSRSTRSLHSNVAPFTPHVTLIGSRGLDVKSRPNISPPLSNYSSPAKGEPGSIPVSVTCWISVRGNIADVACWPLTPSLTLHRFTVPTSFRPLTDARYFAEVRGSMTGGSTKLPTRAALNRSASVHLVSQVDHALDRHTRHAPVNRRTQPPTPFHPSTLPPSQPRPARVTMTSAGSGSVSGTETSLAEQMGVTRARVAYPRELKERGCVGRRVGGCEAKYQGVPRPGVGWGGSPFSCLAGGERIPLSVQLRCDATRPRHTFLECTNWFSSSERGVCSGPCEGPYTTHSVAAIVSLCGLEEVSLTRPQRTHSPEVRTPCTSRRNSDSPPVRPAKPRNWSTRCLAPPGERPPSIETANNRFTIDIGIFVHKAIEYSAEEGLGKESAMAFVRYQSQHSPAVISENHGRPKSGLPGRETNPGLPECESSLESLRMKRGEYGAASEDPRENPPTSGIVRRSDSAPRKKKIFSLPRLRKGTVLFSRLCHQPREFVGGFKGFARCQGVGKGNESGLQDSHCIANQCRNCHEPDLIKSKDPSRSVREVPEGPAGVTNPLELVTPPLPLPRLHPAQAVENTVPGYDEVGVKPRRGRGFLQPLFTATWPDKSPATTVNQVRFLVRSFPDSRPNDAAGRRVFSGISRFISSFHSGAAPFSPRFVLLGSQDLDIATRTITLFMRRSREIPVKACDEDQSPILKVRDNATQYSSR</sequence>
<accession>A0ABQ9GDR7</accession>
<protein>
    <submittedName>
        <fullName evidence="2">Uncharacterized protein</fullName>
    </submittedName>
</protein>
<comment type="caution">
    <text evidence="2">The sequence shown here is derived from an EMBL/GenBank/DDBJ whole genome shotgun (WGS) entry which is preliminary data.</text>
</comment>
<gene>
    <name evidence="2" type="ORF">PR048_028674</name>
</gene>
<evidence type="ECO:0000313" key="2">
    <source>
        <dbReference type="EMBL" id="KAJ8869681.1"/>
    </source>
</evidence>
<reference evidence="2 3" key="1">
    <citation type="submission" date="2023-02" db="EMBL/GenBank/DDBJ databases">
        <title>LHISI_Scaffold_Assembly.</title>
        <authorList>
            <person name="Stuart O.P."/>
            <person name="Cleave R."/>
            <person name="Magrath M.J.L."/>
            <person name="Mikheyev A.S."/>
        </authorList>
    </citation>
    <scope>NUCLEOTIDE SEQUENCE [LARGE SCALE GENOMIC DNA]</scope>
    <source>
        <strain evidence="2">Daus_M_001</strain>
        <tissue evidence="2">Leg muscle</tissue>
    </source>
</reference>
<feature type="compositionally biased region" description="Pro residues" evidence="1">
    <location>
        <begin position="215"/>
        <end position="229"/>
    </location>
</feature>
<feature type="region of interest" description="Disordered" evidence="1">
    <location>
        <begin position="596"/>
        <end position="616"/>
    </location>
</feature>